<dbReference type="InterPro" id="IPR037069">
    <property type="entry name" value="AcylCoA_DH/ox_N_sf"/>
</dbReference>
<evidence type="ECO:0000256" key="3">
    <source>
        <dbReference type="ARBA" id="ARBA00019125"/>
    </source>
</evidence>
<evidence type="ECO:0000256" key="5">
    <source>
        <dbReference type="ARBA" id="ARBA00022827"/>
    </source>
</evidence>
<evidence type="ECO:0000313" key="11">
    <source>
        <dbReference type="Proteomes" id="UP000316030"/>
    </source>
</evidence>
<comment type="cofactor">
    <cofactor evidence="1 7">
        <name>FAD</name>
        <dbReference type="ChEBI" id="CHEBI:57692"/>
    </cofactor>
</comment>
<keyword evidence="6 7" id="KW-0560">Oxidoreductase</keyword>
<dbReference type="Pfam" id="PF00441">
    <property type="entry name" value="Acyl-CoA_dh_1"/>
    <property type="match status" value="1"/>
</dbReference>
<name>A0A521BRT1_9RHOB</name>
<dbReference type="InterPro" id="IPR050741">
    <property type="entry name" value="Acyl-CoA_dehydrogenase"/>
</dbReference>
<dbReference type="SUPFAM" id="SSF56645">
    <property type="entry name" value="Acyl-CoA dehydrogenase NM domain-like"/>
    <property type="match status" value="1"/>
</dbReference>
<dbReference type="Proteomes" id="UP000316030">
    <property type="component" value="Unassembled WGS sequence"/>
</dbReference>
<dbReference type="InterPro" id="IPR006089">
    <property type="entry name" value="Acyl-CoA_DH_CS"/>
</dbReference>
<dbReference type="InterPro" id="IPR046373">
    <property type="entry name" value="Acyl-CoA_Oxase/DH_mid-dom_sf"/>
</dbReference>
<dbReference type="Gene3D" id="1.10.540.10">
    <property type="entry name" value="Acyl-CoA dehydrogenase/oxidase, N-terminal domain"/>
    <property type="match status" value="1"/>
</dbReference>
<feature type="domain" description="Acyl-CoA oxidase/dehydrogenase middle" evidence="9">
    <location>
        <begin position="144"/>
        <end position="238"/>
    </location>
</feature>
<dbReference type="InterPro" id="IPR009075">
    <property type="entry name" value="AcylCo_DH/oxidase_C"/>
</dbReference>
<comment type="similarity">
    <text evidence="2 7">Belongs to the acyl-CoA dehydrogenase family.</text>
</comment>
<evidence type="ECO:0000256" key="4">
    <source>
        <dbReference type="ARBA" id="ARBA00022630"/>
    </source>
</evidence>
<evidence type="ECO:0000256" key="7">
    <source>
        <dbReference type="RuleBase" id="RU362125"/>
    </source>
</evidence>
<gene>
    <name evidence="10" type="ORF">SAMN06265173_10420</name>
</gene>
<keyword evidence="5 7" id="KW-0274">FAD</keyword>
<organism evidence="10 11">
    <name type="scientific">Thalassovita litoralis</name>
    <dbReference type="NCBI Taxonomy" id="1010611"/>
    <lineage>
        <taxon>Bacteria</taxon>
        <taxon>Pseudomonadati</taxon>
        <taxon>Pseudomonadota</taxon>
        <taxon>Alphaproteobacteria</taxon>
        <taxon>Rhodobacterales</taxon>
        <taxon>Roseobacteraceae</taxon>
        <taxon>Thalassovita</taxon>
    </lineage>
</organism>
<evidence type="ECO:0000256" key="2">
    <source>
        <dbReference type="ARBA" id="ARBA00009347"/>
    </source>
</evidence>
<evidence type="ECO:0000259" key="9">
    <source>
        <dbReference type="Pfam" id="PF02770"/>
    </source>
</evidence>
<dbReference type="GO" id="GO:0033539">
    <property type="term" value="P:fatty acid beta-oxidation using acyl-CoA dehydrogenase"/>
    <property type="evidence" value="ECO:0007669"/>
    <property type="project" value="TreeGrafter"/>
</dbReference>
<evidence type="ECO:0000256" key="6">
    <source>
        <dbReference type="ARBA" id="ARBA00023002"/>
    </source>
</evidence>
<evidence type="ECO:0000313" key="10">
    <source>
        <dbReference type="EMBL" id="SMO49864.1"/>
    </source>
</evidence>
<dbReference type="InterPro" id="IPR009100">
    <property type="entry name" value="AcylCoA_DH/oxidase_NM_dom_sf"/>
</dbReference>
<dbReference type="PANTHER" id="PTHR48083">
    <property type="entry name" value="MEDIUM-CHAIN SPECIFIC ACYL-COA DEHYDROGENASE, MITOCHONDRIAL-RELATED"/>
    <property type="match status" value="1"/>
</dbReference>
<dbReference type="FunFam" id="2.40.110.10:FF:000002">
    <property type="entry name" value="Acyl-CoA dehydrogenase fadE12"/>
    <property type="match status" value="1"/>
</dbReference>
<dbReference type="RefSeq" id="WP_142492298.1">
    <property type="nucleotide sequence ID" value="NZ_FXTO01000004.1"/>
</dbReference>
<dbReference type="InterPro" id="IPR006091">
    <property type="entry name" value="Acyl-CoA_Oxase/DH_mid-dom"/>
</dbReference>
<dbReference type="GO" id="GO:0050660">
    <property type="term" value="F:flavin adenine dinucleotide binding"/>
    <property type="evidence" value="ECO:0007669"/>
    <property type="project" value="InterPro"/>
</dbReference>
<sequence>MTQSAYDHARTRALSDFRGSAKALAAAEPLVDFLLTDIAAMEQAEGSGWGDHGSETLLRKIWKLSAERGFYNYLLPEKLGGQGLSLPDMLAVREAAIMTGVSMAPHVMGDLSGPPRIGHMFKVASPHQVETFLNPVCTADKAICFALTEQGAGSDATAIQTRAEKSGNGWVLNGVKWFISGGAYADLAIVLAVTDPDAGPRGISAFFVDLHAEGASKQTDYEVLTGKGDHANLHFDNVHIPPENLIGQEGAGFGLGMARINVNRLIHCSTIWGSARLALSLSQDRAGARKQFGKPIGAFQAIQHMLADMATEVYAGRSMMYDAATRLEAGQDIRTEASMCKLYAGEKGFNVADLAMQVHGGVGTLKGNPIEAIFRRLRMFRIVTGTSEIQRNTIAKGILGGAGK</sequence>
<keyword evidence="11" id="KW-1185">Reference proteome</keyword>
<dbReference type="GO" id="GO:0005737">
    <property type="term" value="C:cytoplasm"/>
    <property type="evidence" value="ECO:0007669"/>
    <property type="project" value="TreeGrafter"/>
</dbReference>
<dbReference type="PANTHER" id="PTHR48083:SF2">
    <property type="entry name" value="MEDIUM-CHAIN SPECIFIC ACYL-COA DEHYDROGENASE, MITOCHONDRIAL"/>
    <property type="match status" value="1"/>
</dbReference>
<dbReference type="Pfam" id="PF02770">
    <property type="entry name" value="Acyl-CoA_dh_M"/>
    <property type="match status" value="1"/>
</dbReference>
<dbReference type="OrthoDB" id="9775090at2"/>
<feature type="domain" description="Acyl-CoA dehydrogenase/oxidase C-terminal" evidence="8">
    <location>
        <begin position="250"/>
        <end position="399"/>
    </location>
</feature>
<dbReference type="CDD" id="cd00567">
    <property type="entry name" value="ACAD"/>
    <property type="match status" value="1"/>
</dbReference>
<evidence type="ECO:0000259" key="8">
    <source>
        <dbReference type="Pfam" id="PF00441"/>
    </source>
</evidence>
<dbReference type="AlphaFoldDB" id="A0A521BRT1"/>
<dbReference type="Gene3D" id="2.40.110.10">
    <property type="entry name" value="Butyryl-CoA Dehydrogenase, subunit A, domain 2"/>
    <property type="match status" value="1"/>
</dbReference>
<dbReference type="SUPFAM" id="SSF47203">
    <property type="entry name" value="Acyl-CoA dehydrogenase C-terminal domain-like"/>
    <property type="match status" value="1"/>
</dbReference>
<proteinExistence type="inferred from homology"/>
<accession>A0A521BRT1</accession>
<reference evidence="10 11" key="1">
    <citation type="submission" date="2017-05" db="EMBL/GenBank/DDBJ databases">
        <authorList>
            <person name="Varghese N."/>
            <person name="Submissions S."/>
        </authorList>
    </citation>
    <scope>NUCLEOTIDE SEQUENCE [LARGE SCALE GENOMIC DNA]</scope>
    <source>
        <strain evidence="10 11">DSM 29506</strain>
    </source>
</reference>
<protein>
    <recommendedName>
        <fullName evidence="3">Medium-chain specific acyl-CoA dehydrogenase, mitochondrial</fullName>
    </recommendedName>
</protein>
<dbReference type="PROSITE" id="PS00072">
    <property type="entry name" value="ACYL_COA_DH_1"/>
    <property type="match status" value="1"/>
</dbReference>
<dbReference type="InterPro" id="IPR036250">
    <property type="entry name" value="AcylCo_DH-like_C"/>
</dbReference>
<evidence type="ECO:0000256" key="1">
    <source>
        <dbReference type="ARBA" id="ARBA00001974"/>
    </source>
</evidence>
<keyword evidence="4 7" id="KW-0285">Flavoprotein</keyword>
<dbReference type="FunFam" id="1.20.140.10:FF:000001">
    <property type="entry name" value="Acyl-CoA dehydrogenase"/>
    <property type="match status" value="1"/>
</dbReference>
<dbReference type="EMBL" id="FXTO01000004">
    <property type="protein sequence ID" value="SMO49864.1"/>
    <property type="molecule type" value="Genomic_DNA"/>
</dbReference>
<dbReference type="GO" id="GO:0003995">
    <property type="term" value="F:acyl-CoA dehydrogenase activity"/>
    <property type="evidence" value="ECO:0007669"/>
    <property type="project" value="InterPro"/>
</dbReference>
<dbReference type="Gene3D" id="1.20.140.10">
    <property type="entry name" value="Butyryl-CoA Dehydrogenase, subunit A, domain 3"/>
    <property type="match status" value="1"/>
</dbReference>